<keyword evidence="2 9" id="KW-0678">Repressor</keyword>
<organism evidence="11 12">
    <name type="scientific">Photobacterium ganghwense</name>
    <dbReference type="NCBI Taxonomy" id="320778"/>
    <lineage>
        <taxon>Bacteria</taxon>
        <taxon>Pseudomonadati</taxon>
        <taxon>Pseudomonadota</taxon>
        <taxon>Gammaproteobacteria</taxon>
        <taxon>Vibrionales</taxon>
        <taxon>Vibrionaceae</taxon>
        <taxon>Photobacterium</taxon>
    </lineage>
</organism>
<evidence type="ECO:0000256" key="7">
    <source>
        <dbReference type="ARBA" id="ARBA00023159"/>
    </source>
</evidence>
<dbReference type="NCBIfam" id="NF003444">
    <property type="entry name" value="PRK04984.1"/>
    <property type="match status" value="1"/>
</dbReference>
<dbReference type="Gene3D" id="1.20.120.530">
    <property type="entry name" value="GntR ligand-binding domain-like"/>
    <property type="match status" value="1"/>
</dbReference>
<dbReference type="SMART" id="SM00345">
    <property type="entry name" value="HTH_GNTR"/>
    <property type="match status" value="1"/>
</dbReference>
<protein>
    <recommendedName>
        <fullName evidence="9">Fatty acid metabolism regulator protein</fullName>
    </recommendedName>
</protein>
<comment type="subcellular location">
    <subcellularLocation>
        <location evidence="9">Cytoplasm</location>
    </subcellularLocation>
</comment>
<dbReference type="SUPFAM" id="SSF48008">
    <property type="entry name" value="GntR ligand-binding domain-like"/>
    <property type="match status" value="1"/>
</dbReference>
<keyword evidence="3 9" id="KW-0276">Fatty acid metabolism</keyword>
<dbReference type="NCBIfam" id="TIGR02812">
    <property type="entry name" value="fadR_gamma"/>
    <property type="match status" value="1"/>
</dbReference>
<dbReference type="STRING" id="320778.ABT57_04430"/>
<keyword evidence="5 9" id="KW-0443">Lipid metabolism</keyword>
<dbReference type="InterPro" id="IPR008920">
    <property type="entry name" value="TF_FadR/GntR_C"/>
</dbReference>
<keyword evidence="1 9" id="KW-0963">Cytoplasm</keyword>
<keyword evidence="7 9" id="KW-0010">Activator</keyword>
<dbReference type="PRINTS" id="PR00035">
    <property type="entry name" value="HTHGNTR"/>
</dbReference>
<dbReference type="InterPro" id="IPR000524">
    <property type="entry name" value="Tscrpt_reg_HTH_GntR"/>
</dbReference>
<dbReference type="InterPro" id="IPR036388">
    <property type="entry name" value="WH-like_DNA-bd_sf"/>
</dbReference>
<evidence type="ECO:0000256" key="8">
    <source>
        <dbReference type="ARBA" id="ARBA00023163"/>
    </source>
</evidence>
<dbReference type="Pfam" id="PF07840">
    <property type="entry name" value="FadR_C"/>
    <property type="match status" value="1"/>
</dbReference>
<dbReference type="PANTHER" id="PTHR43537:SF52">
    <property type="entry name" value="FATTY ACID METABOLISM REGULATOR PROTEIN"/>
    <property type="match status" value="1"/>
</dbReference>
<keyword evidence="8 9" id="KW-0804">Transcription</keyword>
<evidence type="ECO:0000256" key="6">
    <source>
        <dbReference type="ARBA" id="ARBA00023125"/>
    </source>
</evidence>
<dbReference type="Proteomes" id="UP000035909">
    <property type="component" value="Unassembled WGS sequence"/>
</dbReference>
<dbReference type="CDD" id="cd07377">
    <property type="entry name" value="WHTH_GntR"/>
    <property type="match status" value="1"/>
</dbReference>
<gene>
    <name evidence="9" type="primary">fadR</name>
    <name evidence="11" type="ORF">ABT57_04430</name>
</gene>
<evidence type="ECO:0000256" key="9">
    <source>
        <dbReference type="HAMAP-Rule" id="MF_00696"/>
    </source>
</evidence>
<evidence type="ECO:0000313" key="12">
    <source>
        <dbReference type="Proteomes" id="UP000035909"/>
    </source>
</evidence>
<dbReference type="GO" id="GO:0003677">
    <property type="term" value="F:DNA binding"/>
    <property type="evidence" value="ECO:0007669"/>
    <property type="project" value="UniProtKB-KW"/>
</dbReference>
<comment type="function">
    <text evidence="9">Multifunctional regulator of fatty acid metabolism.</text>
</comment>
<accession>A0A0J1K8N3</accession>
<dbReference type="InterPro" id="IPR028374">
    <property type="entry name" value="FadR_C"/>
</dbReference>
<evidence type="ECO:0000256" key="3">
    <source>
        <dbReference type="ARBA" id="ARBA00022832"/>
    </source>
</evidence>
<evidence type="ECO:0000256" key="1">
    <source>
        <dbReference type="ARBA" id="ARBA00022490"/>
    </source>
</evidence>
<dbReference type="InterPro" id="IPR014178">
    <property type="entry name" value="FA-response_TF_FadR"/>
</dbReference>
<reference evidence="11 12" key="1">
    <citation type="submission" date="2015-05" db="EMBL/GenBank/DDBJ databases">
        <title>Photobacterium galathea sp. nov.</title>
        <authorList>
            <person name="Machado H."/>
            <person name="Gram L."/>
        </authorList>
    </citation>
    <scope>NUCLEOTIDE SEQUENCE [LARGE SCALE GENOMIC DNA]</scope>
    <source>
        <strain evidence="11 12">DSM 22954</strain>
    </source>
</reference>
<sequence>MVIKADSPATFAEKYIIESIWNNHFPQGSILPAERELSELIGVTRTTLREVLQRLARDGWLTIQHGKPTRVNNYMDTSGLSILDTLITLDGQDVQGVLEDLLSARTDISSVYMRYAVKGNHEECVKLIGHVIEECEALLKANSFAEFVEGSEDKAELMQEVKKIVDKYGKEDPETCEAISLARAFNYFDYRLFQGMAAKSGNILYALTINGLRKIYTRVGGYYFMSREACELALAFYRDLQSYCEKNQPELVADRIRKYGRESGAIWYSNRLEIARYLVEEEQ</sequence>
<dbReference type="GO" id="GO:0000062">
    <property type="term" value="F:fatty-acyl-CoA binding"/>
    <property type="evidence" value="ECO:0007669"/>
    <property type="project" value="InterPro"/>
</dbReference>
<dbReference type="PANTHER" id="PTHR43537">
    <property type="entry name" value="TRANSCRIPTIONAL REGULATOR, GNTR FAMILY"/>
    <property type="match status" value="1"/>
</dbReference>
<dbReference type="GO" id="GO:0019217">
    <property type="term" value="P:regulation of fatty acid metabolic process"/>
    <property type="evidence" value="ECO:0007669"/>
    <property type="project" value="UniProtKB-UniRule"/>
</dbReference>
<keyword evidence="12" id="KW-1185">Reference proteome</keyword>
<comment type="subunit">
    <text evidence="9">Homodimer.</text>
</comment>
<dbReference type="Gene3D" id="1.10.10.10">
    <property type="entry name" value="Winged helix-like DNA-binding domain superfamily/Winged helix DNA-binding domain"/>
    <property type="match status" value="1"/>
</dbReference>
<dbReference type="HAMAP" id="MF_00696">
    <property type="entry name" value="HTH_FadR"/>
    <property type="match status" value="1"/>
</dbReference>
<dbReference type="PROSITE" id="PS50949">
    <property type="entry name" value="HTH_GNTR"/>
    <property type="match status" value="1"/>
</dbReference>
<dbReference type="EMBL" id="LDOU01000005">
    <property type="protein sequence ID" value="KLV10702.1"/>
    <property type="molecule type" value="Genomic_DNA"/>
</dbReference>
<comment type="caution">
    <text evidence="11">The sequence shown here is derived from an EMBL/GenBank/DDBJ whole genome shotgun (WGS) entry which is preliminary data.</text>
</comment>
<evidence type="ECO:0000256" key="5">
    <source>
        <dbReference type="ARBA" id="ARBA00023098"/>
    </source>
</evidence>
<evidence type="ECO:0000313" key="11">
    <source>
        <dbReference type="EMBL" id="KLV10702.1"/>
    </source>
</evidence>
<proteinExistence type="inferred from homology"/>
<feature type="domain" description="HTH gntR-type" evidence="10">
    <location>
        <begin position="6"/>
        <end position="74"/>
    </location>
</feature>
<evidence type="ECO:0000256" key="4">
    <source>
        <dbReference type="ARBA" id="ARBA00023015"/>
    </source>
</evidence>
<dbReference type="AlphaFoldDB" id="A0A0J1K8N3"/>
<dbReference type="GO" id="GO:0006631">
    <property type="term" value="P:fatty acid metabolic process"/>
    <property type="evidence" value="ECO:0007669"/>
    <property type="project" value="UniProtKB-KW"/>
</dbReference>
<dbReference type="GO" id="GO:0003700">
    <property type="term" value="F:DNA-binding transcription factor activity"/>
    <property type="evidence" value="ECO:0007669"/>
    <property type="project" value="UniProtKB-UniRule"/>
</dbReference>
<keyword evidence="4 9" id="KW-0805">Transcription regulation</keyword>
<dbReference type="SUPFAM" id="SSF46785">
    <property type="entry name" value="Winged helix' DNA-binding domain"/>
    <property type="match status" value="1"/>
</dbReference>
<dbReference type="RefSeq" id="WP_047884004.1">
    <property type="nucleotide sequence ID" value="NZ_CP071325.1"/>
</dbReference>
<keyword evidence="6 9" id="KW-0238">DNA-binding</keyword>
<evidence type="ECO:0000259" key="10">
    <source>
        <dbReference type="PROSITE" id="PS50949"/>
    </source>
</evidence>
<evidence type="ECO:0000256" key="2">
    <source>
        <dbReference type="ARBA" id="ARBA00022491"/>
    </source>
</evidence>
<dbReference type="GO" id="GO:0005737">
    <property type="term" value="C:cytoplasm"/>
    <property type="evidence" value="ECO:0007669"/>
    <property type="project" value="UniProtKB-SubCell"/>
</dbReference>
<dbReference type="OrthoDB" id="5683977at2"/>
<name>A0A0J1K8N3_9GAMM</name>
<dbReference type="InterPro" id="IPR036390">
    <property type="entry name" value="WH_DNA-bd_sf"/>
</dbReference>
<dbReference type="PATRIC" id="fig|320778.3.peg.951"/>
<dbReference type="Pfam" id="PF00392">
    <property type="entry name" value="GntR"/>
    <property type="match status" value="1"/>
</dbReference>